<dbReference type="OrthoDB" id="1305682at2759"/>
<dbReference type="EMBL" id="CAMAPE010000004">
    <property type="protein sequence ID" value="CAH9056123.1"/>
    <property type="molecule type" value="Genomic_DNA"/>
</dbReference>
<keyword evidence="4" id="KW-1185">Reference proteome</keyword>
<dbReference type="AlphaFoldDB" id="A0A9P1DXC5"/>
<dbReference type="Proteomes" id="UP001152484">
    <property type="component" value="Unassembled WGS sequence"/>
</dbReference>
<dbReference type="GO" id="GO:0003676">
    <property type="term" value="F:nucleic acid binding"/>
    <property type="evidence" value="ECO:0007669"/>
    <property type="project" value="InterPro"/>
</dbReference>
<dbReference type="SUPFAM" id="SSF53098">
    <property type="entry name" value="Ribonuclease H-like"/>
    <property type="match status" value="1"/>
</dbReference>
<dbReference type="PROSITE" id="PS50994">
    <property type="entry name" value="INTEGRASE"/>
    <property type="match status" value="1"/>
</dbReference>
<comment type="caution">
    <text evidence="3">The sequence shown here is derived from an EMBL/GenBank/DDBJ whole genome shotgun (WGS) entry which is preliminary data.</text>
</comment>
<protein>
    <recommendedName>
        <fullName evidence="2">Integrase catalytic domain-containing protein</fullName>
    </recommendedName>
</protein>
<dbReference type="InterPro" id="IPR001584">
    <property type="entry name" value="Integrase_cat-core"/>
</dbReference>
<name>A0A9P1DXC5_CUSEU</name>
<dbReference type="GO" id="GO:0015074">
    <property type="term" value="P:DNA integration"/>
    <property type="evidence" value="ECO:0007669"/>
    <property type="project" value="InterPro"/>
</dbReference>
<dbReference type="PANTHER" id="PTHR42648">
    <property type="entry name" value="TRANSPOSASE, PUTATIVE-RELATED"/>
    <property type="match status" value="1"/>
</dbReference>
<organism evidence="3 4">
    <name type="scientific">Cuscuta europaea</name>
    <name type="common">European dodder</name>
    <dbReference type="NCBI Taxonomy" id="41803"/>
    <lineage>
        <taxon>Eukaryota</taxon>
        <taxon>Viridiplantae</taxon>
        <taxon>Streptophyta</taxon>
        <taxon>Embryophyta</taxon>
        <taxon>Tracheophyta</taxon>
        <taxon>Spermatophyta</taxon>
        <taxon>Magnoliopsida</taxon>
        <taxon>eudicotyledons</taxon>
        <taxon>Gunneridae</taxon>
        <taxon>Pentapetalae</taxon>
        <taxon>asterids</taxon>
        <taxon>lamiids</taxon>
        <taxon>Solanales</taxon>
        <taxon>Convolvulaceae</taxon>
        <taxon>Cuscuteae</taxon>
        <taxon>Cuscuta</taxon>
        <taxon>Cuscuta subgen. Cuscuta</taxon>
    </lineage>
</organism>
<dbReference type="Pfam" id="PF25597">
    <property type="entry name" value="SH3_retrovirus"/>
    <property type="match status" value="1"/>
</dbReference>
<evidence type="ECO:0000313" key="4">
    <source>
        <dbReference type="Proteomes" id="UP001152484"/>
    </source>
</evidence>
<dbReference type="InterPro" id="IPR054722">
    <property type="entry name" value="PolX-like_BBD"/>
</dbReference>
<dbReference type="Gene3D" id="3.30.420.10">
    <property type="entry name" value="Ribonuclease H-like superfamily/Ribonuclease H"/>
    <property type="match status" value="1"/>
</dbReference>
<gene>
    <name evidence="3" type="ORF">CEURO_LOCUS869</name>
</gene>
<dbReference type="PANTHER" id="PTHR42648:SF31">
    <property type="entry name" value="RNA-DIRECTED DNA POLYMERASE"/>
    <property type="match status" value="1"/>
</dbReference>
<dbReference type="InterPro" id="IPR012337">
    <property type="entry name" value="RNaseH-like_sf"/>
</dbReference>
<dbReference type="Pfam" id="PF00665">
    <property type="entry name" value="rve"/>
    <property type="match status" value="1"/>
</dbReference>
<dbReference type="InterPro" id="IPR057670">
    <property type="entry name" value="SH3_retrovirus"/>
</dbReference>
<evidence type="ECO:0000256" key="1">
    <source>
        <dbReference type="ARBA" id="ARBA00022670"/>
    </source>
</evidence>
<dbReference type="InterPro" id="IPR036397">
    <property type="entry name" value="RNaseH_sf"/>
</dbReference>
<dbReference type="InterPro" id="IPR025724">
    <property type="entry name" value="GAG-pre-integrase_dom"/>
</dbReference>
<dbReference type="GO" id="GO:0008233">
    <property type="term" value="F:peptidase activity"/>
    <property type="evidence" value="ECO:0007669"/>
    <property type="project" value="UniProtKB-KW"/>
</dbReference>
<dbReference type="Pfam" id="PF22936">
    <property type="entry name" value="Pol_BBD"/>
    <property type="match status" value="1"/>
</dbReference>
<evidence type="ECO:0000313" key="3">
    <source>
        <dbReference type="EMBL" id="CAH9056123.1"/>
    </source>
</evidence>
<dbReference type="GO" id="GO:0006508">
    <property type="term" value="P:proteolysis"/>
    <property type="evidence" value="ECO:0007669"/>
    <property type="project" value="UniProtKB-KW"/>
</dbReference>
<feature type="domain" description="Integrase catalytic" evidence="2">
    <location>
        <begin position="522"/>
        <end position="696"/>
    </location>
</feature>
<keyword evidence="1" id="KW-0645">Protease</keyword>
<accession>A0A9P1DXC5</accession>
<evidence type="ECO:0000259" key="2">
    <source>
        <dbReference type="PROSITE" id="PS50994"/>
    </source>
</evidence>
<keyword evidence="1" id="KW-0378">Hydrolase</keyword>
<dbReference type="InterPro" id="IPR039537">
    <property type="entry name" value="Retrotran_Ty1/copia-like"/>
</dbReference>
<proteinExistence type="predicted"/>
<dbReference type="Pfam" id="PF13976">
    <property type="entry name" value="gag_pre-integrs"/>
    <property type="match status" value="1"/>
</dbReference>
<sequence length="967" mass="110623">MYINWYRINALLLSWLIYSISPALRTTFLSFTDAKELWDEVQLRYGKIDGPRLFHLEKTLGNLCQGSRSITDYYNCFKEIWDEYCNFRIIPSCTCGQCTCNISETYQKIIQKESILRFLVGLNDSYSNLRSQILLNTEKTTLSSIYSILLQEESQRSLQKTLPFTTSFSEPSASEKLNNDATAFFVKNFKKKSSITCTHCGYQGHSSDKCFQLIGYPSNRKGPKGQRTAPGFKPNPNLNKNHHAHLATNSTEPAITPTNSNNNHHAPLVTNYTESAPTSINPISATTDFCDPNLYEKFLQFVQAQQSKTASANVVTIAPDDDQTASYCDTKFLGKHFALSTFQSSQWILDTGASDHMVYDASLYTTPTKHISIKIQLPTGNFISATKIGDIKLNSNLTLHNVLYVPNFTFNLISISSLTSHDNISVYFSSNHAILQDHLTSKTIDFADLRNGLYHYTPDSSLAHHTPTVHSANSQHHTSSATLWHFRLGHLPFNEIYMLSDCNVSDNDKQSLPCDICHFAKQKKLPFPISTSHASNAFDLIHMDVWGPYKVTSYTGFKYFLTIVDDYTRCTWVFLLKTKSEVKFHMLNFYTFIETQFQKKIKIIRTDNGTEFFFPDFYNSKGIVHQLSCVETPQQNGRVERKHQHILQIARSLLFQSCFPITFWSDCILTDVHIINRLPTSILHNKSPFEMLYNHAPDYNHLKVFGCLAFASTISSNRTKFDSRAHKCIFIGYSLGSKGYKLYDLTTHKTFIYRNVKFYEMIFPYKTQHTKNNLDSDFTNTQNNNIFNDYLNNLTNSLTQNANDSNNNITNYLDTQINEEVNLFNSDDNNSIANDYSSLLNTESSQVHDSMSEQNTQRKSTRVRSIPIHLRDFAHDLPNSIIPGNPNSSCKLVRYPIQNYITYNKLNISHHCFIASLSKIPEPKSYKQAVKFTEWKNAMNDEIKVLENNNTWVLVDLPANQHTIGCK</sequence>
<reference evidence="3" key="1">
    <citation type="submission" date="2022-07" db="EMBL/GenBank/DDBJ databases">
        <authorList>
            <person name="Macas J."/>
            <person name="Novak P."/>
            <person name="Neumann P."/>
        </authorList>
    </citation>
    <scope>NUCLEOTIDE SEQUENCE</scope>
</reference>